<feature type="transmembrane region" description="Helical" evidence="1">
    <location>
        <begin position="40"/>
        <end position="65"/>
    </location>
</feature>
<dbReference type="InterPro" id="IPR025315">
    <property type="entry name" value="DUF4220"/>
</dbReference>
<dbReference type="OrthoDB" id="679155at2759"/>
<evidence type="ECO:0000313" key="4">
    <source>
        <dbReference type="Proteomes" id="UP000479710"/>
    </source>
</evidence>
<dbReference type="Pfam" id="PF04578">
    <property type="entry name" value="DUF594"/>
    <property type="match status" value="1"/>
</dbReference>
<sequence>MADAGHRHQVINNKTVCTTPGPLLLASFTVSPDLRTTEKFMVTTTVLMTFLGAALFTVGILGRFSGRHRGHSAATRIFFRASFALFLPFMSFMFSQAKSKEVPFRAYLILLWMLLVELLRKKVYAMVAPAGDTFSRGVGRYSLFHVVEDATRMVWIGYLIYSYVHGFGVKPFFIILWIFSVVKVCKHGLCIHLAKRSFDLAKNATLVSGYMAQLVGAHRQLERTLEVDNGDVRGNSTMRKCNYAVMGESQLERKTTPHGFEIEGFQDILAGAAAGGTDGEAKTEQLVRVSTIWELAESDPMFMYDVPRKQKLEDICLGMALFKLLRRRIERCHMAETNTPEARTFVLKGLLALGGDQGEAADAKRAFDVVEMELRFLEEYYQAIIPLALPKPEVFIANFIFSIVFILLYCITVLIVTGNGNIFRVLGSLFRGLIGLSIDMVVQFRCFRHQMSFLVVMVCSSSDLIVTFLLTITLFSVETYELAQYLLSDWFAASMLCNYAKKPALRKQLPAQRAVRCGLWVRHRSRPVIKVHQVTMLKLHQLHPRRLWMLVSRILARRLVGLSPAVVTTEAKVAIVAALKAVLERGGSAAGDLYFSNCVAVLRKHGFHAPEWACDSSGGAATVILVWHLATALLETAGKPLPRKGEAAVTLSRYCAYLVSYEPGLPPDDPEWTEQAYKAVKEDLGGFFQSCCTTVDRRWKLLHFCDDWHEETSAMARGVKLGRQLELCASQSADEFEKVWTMLLEFWAELIVVVAPRPSAGPEGHALALAKGGEFITHVWAMMTHAGVRVHRHHDYQSFPVTHVV</sequence>
<keyword evidence="1" id="KW-0812">Transmembrane</keyword>
<feature type="transmembrane region" description="Helical" evidence="1">
    <location>
        <begin position="77"/>
        <end position="96"/>
    </location>
</feature>
<keyword evidence="1" id="KW-1133">Transmembrane helix</keyword>
<name>A0A6G1FB58_9ORYZ</name>
<evidence type="ECO:0000259" key="2">
    <source>
        <dbReference type="Pfam" id="PF13968"/>
    </source>
</evidence>
<gene>
    <name evidence="3" type="ORF">E2562_022771</name>
</gene>
<dbReference type="InterPro" id="IPR007658">
    <property type="entry name" value="DUF594"/>
</dbReference>
<keyword evidence="4" id="KW-1185">Reference proteome</keyword>
<dbReference type="EMBL" id="SPHZ02000001">
    <property type="protein sequence ID" value="KAF0934099.1"/>
    <property type="molecule type" value="Genomic_DNA"/>
</dbReference>
<dbReference type="AlphaFoldDB" id="A0A6G1FB58"/>
<evidence type="ECO:0000313" key="3">
    <source>
        <dbReference type="EMBL" id="KAF0934099.1"/>
    </source>
</evidence>
<keyword evidence="1" id="KW-0472">Membrane</keyword>
<feature type="transmembrane region" description="Helical" evidence="1">
    <location>
        <begin position="394"/>
        <end position="416"/>
    </location>
</feature>
<protein>
    <recommendedName>
        <fullName evidence="2">DUF4220 domain-containing protein</fullName>
    </recommendedName>
</protein>
<comment type="caution">
    <text evidence="3">The sequence shown here is derived from an EMBL/GenBank/DDBJ whole genome shotgun (WGS) entry which is preliminary data.</text>
</comment>
<feature type="transmembrane region" description="Helical" evidence="1">
    <location>
        <begin position="102"/>
        <end position="120"/>
    </location>
</feature>
<feature type="transmembrane region" description="Helical" evidence="1">
    <location>
        <begin position="167"/>
        <end position="185"/>
    </location>
</feature>
<organism evidence="3 4">
    <name type="scientific">Oryza meyeriana var. granulata</name>
    <dbReference type="NCBI Taxonomy" id="110450"/>
    <lineage>
        <taxon>Eukaryota</taxon>
        <taxon>Viridiplantae</taxon>
        <taxon>Streptophyta</taxon>
        <taxon>Embryophyta</taxon>
        <taxon>Tracheophyta</taxon>
        <taxon>Spermatophyta</taxon>
        <taxon>Magnoliopsida</taxon>
        <taxon>Liliopsida</taxon>
        <taxon>Poales</taxon>
        <taxon>Poaceae</taxon>
        <taxon>BOP clade</taxon>
        <taxon>Oryzoideae</taxon>
        <taxon>Oryzeae</taxon>
        <taxon>Oryzinae</taxon>
        <taxon>Oryza</taxon>
        <taxon>Oryza meyeriana</taxon>
    </lineage>
</organism>
<evidence type="ECO:0000256" key="1">
    <source>
        <dbReference type="SAM" id="Phobius"/>
    </source>
</evidence>
<dbReference type="Proteomes" id="UP000479710">
    <property type="component" value="Unassembled WGS sequence"/>
</dbReference>
<feature type="domain" description="DUF4220" evidence="2">
    <location>
        <begin position="145"/>
        <end position="526"/>
    </location>
</feature>
<accession>A0A6G1FB58</accession>
<dbReference type="PANTHER" id="PTHR31325">
    <property type="entry name" value="OS01G0798800 PROTEIN-RELATED"/>
    <property type="match status" value="1"/>
</dbReference>
<dbReference type="Pfam" id="PF13968">
    <property type="entry name" value="DUF4220"/>
    <property type="match status" value="1"/>
</dbReference>
<proteinExistence type="predicted"/>
<reference evidence="3 4" key="1">
    <citation type="submission" date="2019-11" db="EMBL/GenBank/DDBJ databases">
        <title>Whole genome sequence of Oryza granulata.</title>
        <authorList>
            <person name="Li W."/>
        </authorList>
    </citation>
    <scope>NUCLEOTIDE SEQUENCE [LARGE SCALE GENOMIC DNA]</scope>
    <source>
        <strain evidence="4">cv. Menghai</strain>
        <tissue evidence="3">Leaf</tissue>
    </source>
</reference>
<feature type="transmembrane region" description="Helical" evidence="1">
    <location>
        <begin position="454"/>
        <end position="476"/>
    </location>
</feature>